<evidence type="ECO:0000256" key="4">
    <source>
        <dbReference type="ARBA" id="ARBA00023163"/>
    </source>
</evidence>
<dbReference type="InterPro" id="IPR013324">
    <property type="entry name" value="RNA_pol_sigma_r3/r4-like"/>
</dbReference>
<dbReference type="NCBIfam" id="TIGR02937">
    <property type="entry name" value="sigma70-ECF"/>
    <property type="match status" value="1"/>
</dbReference>
<accession>A0AB39SIR4</accession>
<sequence length="180" mass="20842">MNDEERFTELYRQHHAAVEAYVARRTDPSSVLDVVANVFLTAWRRFADIPDETELPWLYGVARRTLANDRRAQQRQLSLAELLAVQPPPLNTERQPDDVLVEMDLAKAFDLLDEKDREVLRLALWERISLTQCAQVLECSVPTVRVRLFRARKRLRKHLPDAGAIKFSGDDGRVRRESHA</sequence>
<evidence type="ECO:0000259" key="5">
    <source>
        <dbReference type="Pfam" id="PF04542"/>
    </source>
</evidence>
<proteinExistence type="inferred from homology"/>
<dbReference type="InterPro" id="IPR036388">
    <property type="entry name" value="WH-like_DNA-bd_sf"/>
</dbReference>
<dbReference type="PANTHER" id="PTHR43133:SF25">
    <property type="entry name" value="RNA POLYMERASE SIGMA FACTOR RFAY-RELATED"/>
    <property type="match status" value="1"/>
</dbReference>
<keyword evidence="4" id="KW-0804">Transcription</keyword>
<protein>
    <submittedName>
        <fullName evidence="7">RNA polymerase sigma factor</fullName>
    </submittedName>
</protein>
<dbReference type="SUPFAM" id="SSF88659">
    <property type="entry name" value="Sigma3 and sigma4 domains of RNA polymerase sigma factors"/>
    <property type="match status" value="1"/>
</dbReference>
<name>A0AB39SIR4_9ACTN</name>
<dbReference type="InterPro" id="IPR013249">
    <property type="entry name" value="RNA_pol_sigma70_r4_t2"/>
</dbReference>
<dbReference type="AlphaFoldDB" id="A0AB39SIR4"/>
<keyword evidence="2" id="KW-0805">Transcription regulation</keyword>
<dbReference type="SUPFAM" id="SSF88946">
    <property type="entry name" value="Sigma2 domain of RNA polymerase sigma factors"/>
    <property type="match status" value="1"/>
</dbReference>
<comment type="similarity">
    <text evidence="1">Belongs to the sigma-70 factor family. ECF subfamily.</text>
</comment>
<dbReference type="GO" id="GO:0003677">
    <property type="term" value="F:DNA binding"/>
    <property type="evidence" value="ECO:0007669"/>
    <property type="project" value="InterPro"/>
</dbReference>
<dbReference type="Gene3D" id="1.10.10.10">
    <property type="entry name" value="Winged helix-like DNA-binding domain superfamily/Winged helix DNA-binding domain"/>
    <property type="match status" value="1"/>
</dbReference>
<dbReference type="InterPro" id="IPR014284">
    <property type="entry name" value="RNA_pol_sigma-70_dom"/>
</dbReference>
<feature type="domain" description="RNA polymerase sigma factor 70 region 4 type 2" evidence="6">
    <location>
        <begin position="104"/>
        <end position="155"/>
    </location>
</feature>
<dbReference type="Pfam" id="PF08281">
    <property type="entry name" value="Sigma70_r4_2"/>
    <property type="match status" value="1"/>
</dbReference>
<keyword evidence="3" id="KW-0731">Sigma factor</keyword>
<reference evidence="7" key="1">
    <citation type="submission" date="2024-07" db="EMBL/GenBank/DDBJ databases">
        <authorList>
            <person name="Yu S.T."/>
        </authorList>
    </citation>
    <scope>NUCLEOTIDE SEQUENCE</scope>
    <source>
        <strain evidence="7">R35</strain>
    </source>
</reference>
<dbReference type="InterPro" id="IPR039425">
    <property type="entry name" value="RNA_pol_sigma-70-like"/>
</dbReference>
<feature type="domain" description="RNA polymerase sigma-70 region 2" evidence="5">
    <location>
        <begin position="10"/>
        <end position="75"/>
    </location>
</feature>
<dbReference type="InterPro" id="IPR013325">
    <property type="entry name" value="RNA_pol_sigma_r2"/>
</dbReference>
<dbReference type="PANTHER" id="PTHR43133">
    <property type="entry name" value="RNA POLYMERASE ECF-TYPE SIGMA FACTO"/>
    <property type="match status" value="1"/>
</dbReference>
<evidence type="ECO:0000313" key="7">
    <source>
        <dbReference type="EMBL" id="XDQ66517.1"/>
    </source>
</evidence>
<evidence type="ECO:0000256" key="2">
    <source>
        <dbReference type="ARBA" id="ARBA00023015"/>
    </source>
</evidence>
<dbReference type="Gene3D" id="1.10.1740.10">
    <property type="match status" value="1"/>
</dbReference>
<dbReference type="Pfam" id="PF04542">
    <property type="entry name" value="Sigma70_r2"/>
    <property type="match status" value="1"/>
</dbReference>
<organism evidence="7">
    <name type="scientific">Streptomyces sp. R35</name>
    <dbReference type="NCBI Taxonomy" id="3238630"/>
    <lineage>
        <taxon>Bacteria</taxon>
        <taxon>Bacillati</taxon>
        <taxon>Actinomycetota</taxon>
        <taxon>Actinomycetes</taxon>
        <taxon>Kitasatosporales</taxon>
        <taxon>Streptomycetaceae</taxon>
        <taxon>Streptomyces</taxon>
    </lineage>
</organism>
<evidence type="ECO:0000256" key="1">
    <source>
        <dbReference type="ARBA" id="ARBA00010641"/>
    </source>
</evidence>
<dbReference type="EMBL" id="CP163440">
    <property type="protein sequence ID" value="XDQ66517.1"/>
    <property type="molecule type" value="Genomic_DNA"/>
</dbReference>
<gene>
    <name evidence="7" type="ORF">AB5J50_39795</name>
</gene>
<dbReference type="RefSeq" id="WP_369263519.1">
    <property type="nucleotide sequence ID" value="NZ_CP163440.1"/>
</dbReference>
<dbReference type="GO" id="GO:0016987">
    <property type="term" value="F:sigma factor activity"/>
    <property type="evidence" value="ECO:0007669"/>
    <property type="project" value="UniProtKB-KW"/>
</dbReference>
<dbReference type="CDD" id="cd06171">
    <property type="entry name" value="Sigma70_r4"/>
    <property type="match status" value="1"/>
</dbReference>
<dbReference type="GO" id="GO:0006352">
    <property type="term" value="P:DNA-templated transcription initiation"/>
    <property type="evidence" value="ECO:0007669"/>
    <property type="project" value="InterPro"/>
</dbReference>
<evidence type="ECO:0000259" key="6">
    <source>
        <dbReference type="Pfam" id="PF08281"/>
    </source>
</evidence>
<evidence type="ECO:0000256" key="3">
    <source>
        <dbReference type="ARBA" id="ARBA00023082"/>
    </source>
</evidence>
<dbReference type="InterPro" id="IPR007627">
    <property type="entry name" value="RNA_pol_sigma70_r2"/>
</dbReference>